<evidence type="ECO:0000256" key="1">
    <source>
        <dbReference type="ARBA" id="ARBA00004123"/>
    </source>
</evidence>
<keyword evidence="9 12" id="KW-0238">DNA-binding</keyword>
<dbReference type="PROSITE" id="PS00847">
    <property type="entry name" value="MCM_1"/>
    <property type="match status" value="1"/>
</dbReference>
<dbReference type="PRINTS" id="PR01657">
    <property type="entry name" value="MCMFAMILY"/>
</dbReference>
<dbReference type="InterPro" id="IPR036291">
    <property type="entry name" value="NAD(P)-bd_dom_sf"/>
</dbReference>
<dbReference type="InterPro" id="IPR027925">
    <property type="entry name" value="MCM_N"/>
</dbReference>
<dbReference type="InterPro" id="IPR012340">
    <property type="entry name" value="NA-bd_OB-fold"/>
</dbReference>
<keyword evidence="6" id="KW-0378">Hydrolase</keyword>
<evidence type="ECO:0000313" key="16">
    <source>
        <dbReference type="Proteomes" id="UP000827721"/>
    </source>
</evidence>
<evidence type="ECO:0000256" key="10">
    <source>
        <dbReference type="ARBA" id="ARBA00023242"/>
    </source>
</evidence>
<dbReference type="InterPro" id="IPR031327">
    <property type="entry name" value="MCM"/>
</dbReference>
<dbReference type="Gene3D" id="3.40.50.300">
    <property type="entry name" value="P-loop containing nucleotide triphosphate hydrolases"/>
    <property type="match status" value="1"/>
</dbReference>
<dbReference type="SUPFAM" id="SSF51735">
    <property type="entry name" value="NAD(P)-binding Rossmann-fold domains"/>
    <property type="match status" value="1"/>
</dbReference>
<dbReference type="PRINTS" id="PR01659">
    <property type="entry name" value="MCMPROTEIN3"/>
</dbReference>
<dbReference type="CDD" id="cd05243">
    <property type="entry name" value="SDR_a5"/>
    <property type="match status" value="1"/>
</dbReference>
<comment type="similarity">
    <text evidence="2 12">Belongs to the MCM family.</text>
</comment>
<dbReference type="Gene3D" id="2.40.50.140">
    <property type="entry name" value="Nucleic acid-binding proteins"/>
    <property type="match status" value="1"/>
</dbReference>
<evidence type="ECO:0000256" key="8">
    <source>
        <dbReference type="ARBA" id="ARBA00022840"/>
    </source>
</evidence>
<evidence type="ECO:0000256" key="12">
    <source>
        <dbReference type="RuleBase" id="RU004070"/>
    </source>
</evidence>
<dbReference type="CDD" id="cd17754">
    <property type="entry name" value="MCM3"/>
    <property type="match status" value="1"/>
</dbReference>
<keyword evidence="10" id="KW-0539">Nucleus</keyword>
<dbReference type="InterPro" id="IPR033762">
    <property type="entry name" value="MCM_OB"/>
</dbReference>
<dbReference type="SMART" id="SM00350">
    <property type="entry name" value="MCM"/>
    <property type="match status" value="1"/>
</dbReference>
<dbReference type="InterPro" id="IPR008046">
    <property type="entry name" value="Mcm3"/>
</dbReference>
<keyword evidence="5 12" id="KW-0547">Nucleotide-binding</keyword>
<feature type="compositionally biased region" description="Basic and acidic residues" evidence="13">
    <location>
        <begin position="685"/>
        <end position="698"/>
    </location>
</feature>
<evidence type="ECO:0000256" key="5">
    <source>
        <dbReference type="ARBA" id="ARBA00022741"/>
    </source>
</evidence>
<sequence length="1043" mass="115876">MFAAKTTIKVTLFSLFLSPSNLKLSFSPSEKKTKAEMDINQPEFQERKRKFYDFLESSIYQDEIKSMINHKRHRLIVNISDLYSFNEDLPPRLLRNPGEYMQPFCDAATEWARNIDPKYLKEGEEVLVGFEGPFVSRRITPRELLSLFIGSMVCIEGIVTKCSLVRPKVVKSVHFCPTTGNFTTREYRDITSSMGVPTGSVYPTKDDNGNLLVTEYGLCKYKDHQTLSMQEVPENSAPGQLPRTVDVIVEDDLVDCCKPGDRVAIVGIYKALPGKSKGGVNGVFRTVLIANNVSLLNKEANAPIYTPDDLKNIKKIAERDDTFDLLGNSLAPSIYGHVWIKKAVILLMLGGMEKNLKNGTHLRGDINMMMVGDPSVAKSQLLRAIMNIAPLAISTTGRGSSGVGLTAAVTSDQETGERRLEAGAMVLADRGVVCIDEFDKMNDIDRVAIHEVMEQQTVTIAKAGIHASLNARCSVVAAANPIYGTYDRSLTPTKNIGLPDSLLSRFDLLFIVLDQMDPDIDRQISDHVLRMHRYRSVIDGGEGGLDGFSRYGREDETDTDSVFVKYNRMLHGKKTQRGQKRDTLTIKFLKKYIHYAKHRIQPELTDEASEQIATAYAELRNGNSSAKTGGTLPITARTLETIIRLSTSHAKLKLSRKVSKSDVEAALKVLNFAIYHKELTEMEEREQERLRESERNHTAEQQPIRNGRVECSTTDNERSTMDVDESPAAGESAVNVSPQRMEAFNTIFGQHMRANRLDFINIADLEEVVNTGSDAHYSRAEILFLLQMDGSEITEEVTEKREENVSVKKKIFVAGATGSTGKRIVEQLLAKGFAVKAGVRDLDKARTTLSQGNPDLQIVKADVTEGSEKLAQVIGDDSEAVICATGFRPGWDLFAPWKVDNFGTVNLVEACRKLGVNRFILISSILVNGAAMGQILNPAYIFLNVFGLTLVAKLQAEQYIRKSGINYTIVRPGGLRNEPPAGNVVMEPEDTLYEGTISRDQVAEVAVEALIHPESHYKVVEIVSRADAPKRSYEDLFGSIKQR</sequence>
<gene>
    <name evidence="15" type="ORF">JRO89_XS06G0019600</name>
</gene>
<dbReference type="SUPFAM" id="SSF50249">
    <property type="entry name" value="Nucleic acid-binding proteins"/>
    <property type="match status" value="1"/>
</dbReference>
<dbReference type="PANTHER" id="PTHR11630:SF46">
    <property type="entry name" value="DNA REPLICATION LICENSING FACTOR MCM3-RELATED"/>
    <property type="match status" value="1"/>
</dbReference>
<dbReference type="Gene3D" id="2.20.28.10">
    <property type="match status" value="1"/>
</dbReference>
<comment type="catalytic activity">
    <reaction evidence="11">
        <text>ATP + H2O = ADP + phosphate + H(+)</text>
        <dbReference type="Rhea" id="RHEA:13065"/>
        <dbReference type="ChEBI" id="CHEBI:15377"/>
        <dbReference type="ChEBI" id="CHEBI:15378"/>
        <dbReference type="ChEBI" id="CHEBI:30616"/>
        <dbReference type="ChEBI" id="CHEBI:43474"/>
        <dbReference type="ChEBI" id="CHEBI:456216"/>
        <dbReference type="EC" id="3.6.4.12"/>
    </reaction>
</comment>
<dbReference type="Pfam" id="PF14551">
    <property type="entry name" value="MCM_N"/>
    <property type="match status" value="1"/>
</dbReference>
<reference evidence="15 16" key="1">
    <citation type="submission" date="2021-02" db="EMBL/GenBank/DDBJ databases">
        <title>Plant Genome Project.</title>
        <authorList>
            <person name="Zhang R.-G."/>
        </authorList>
    </citation>
    <scope>NUCLEOTIDE SEQUENCE [LARGE SCALE GENOMIC DNA]</scope>
    <source>
        <tissue evidence="15">Leaves</tissue>
    </source>
</reference>
<comment type="subcellular location">
    <subcellularLocation>
        <location evidence="1">Nucleus</location>
    </subcellularLocation>
</comment>
<evidence type="ECO:0000313" key="15">
    <source>
        <dbReference type="EMBL" id="KAH7568592.1"/>
    </source>
</evidence>
<dbReference type="InterPro" id="IPR001208">
    <property type="entry name" value="MCM_dom"/>
</dbReference>
<dbReference type="EC" id="3.6.4.12" evidence="3"/>
<keyword evidence="16" id="KW-1185">Reference proteome</keyword>
<evidence type="ECO:0000256" key="3">
    <source>
        <dbReference type="ARBA" id="ARBA00012551"/>
    </source>
</evidence>
<organism evidence="15 16">
    <name type="scientific">Xanthoceras sorbifolium</name>
    <dbReference type="NCBI Taxonomy" id="99658"/>
    <lineage>
        <taxon>Eukaryota</taxon>
        <taxon>Viridiplantae</taxon>
        <taxon>Streptophyta</taxon>
        <taxon>Embryophyta</taxon>
        <taxon>Tracheophyta</taxon>
        <taxon>Spermatophyta</taxon>
        <taxon>Magnoliopsida</taxon>
        <taxon>eudicotyledons</taxon>
        <taxon>Gunneridae</taxon>
        <taxon>Pentapetalae</taxon>
        <taxon>rosids</taxon>
        <taxon>malvids</taxon>
        <taxon>Sapindales</taxon>
        <taxon>Sapindaceae</taxon>
        <taxon>Xanthoceroideae</taxon>
        <taxon>Xanthoceras</taxon>
    </lineage>
</organism>
<comment type="caution">
    <text evidence="15">The sequence shown here is derived from an EMBL/GenBank/DDBJ whole genome shotgun (WGS) entry which is preliminary data.</text>
</comment>
<protein>
    <recommendedName>
        <fullName evidence="3">DNA helicase</fullName>
        <ecNumber evidence="3">3.6.4.12</ecNumber>
    </recommendedName>
</protein>
<evidence type="ECO:0000256" key="11">
    <source>
        <dbReference type="ARBA" id="ARBA00047995"/>
    </source>
</evidence>
<dbReference type="EMBL" id="JAFEMO010000006">
    <property type="protein sequence ID" value="KAH7568592.1"/>
    <property type="molecule type" value="Genomic_DNA"/>
</dbReference>
<evidence type="ECO:0000259" key="14">
    <source>
        <dbReference type="PROSITE" id="PS50051"/>
    </source>
</evidence>
<dbReference type="PANTHER" id="PTHR11630">
    <property type="entry name" value="DNA REPLICATION LICENSING FACTOR MCM FAMILY MEMBER"/>
    <property type="match status" value="1"/>
</dbReference>
<evidence type="ECO:0000256" key="7">
    <source>
        <dbReference type="ARBA" id="ARBA00022806"/>
    </source>
</evidence>
<evidence type="ECO:0000256" key="13">
    <source>
        <dbReference type="SAM" id="MobiDB-lite"/>
    </source>
</evidence>
<dbReference type="InterPro" id="IPR018525">
    <property type="entry name" value="MCM_CS"/>
</dbReference>
<evidence type="ECO:0000256" key="6">
    <source>
        <dbReference type="ARBA" id="ARBA00022801"/>
    </source>
</evidence>
<dbReference type="Pfam" id="PF17855">
    <property type="entry name" value="MCM_lid"/>
    <property type="match status" value="1"/>
</dbReference>
<feature type="domain" description="MCM C-terminal AAA(+) ATPase" evidence="14">
    <location>
        <begin position="322"/>
        <end position="528"/>
    </location>
</feature>
<evidence type="ECO:0000256" key="9">
    <source>
        <dbReference type="ARBA" id="ARBA00023125"/>
    </source>
</evidence>
<dbReference type="Pfam" id="PF17207">
    <property type="entry name" value="MCM_OB"/>
    <property type="match status" value="1"/>
</dbReference>
<proteinExistence type="inferred from homology"/>
<dbReference type="Gene3D" id="3.30.1640.10">
    <property type="entry name" value="mini-chromosome maintenance (MCM) complex, chain A, domain 1"/>
    <property type="match status" value="1"/>
</dbReference>
<keyword evidence="8 12" id="KW-0067">ATP-binding</keyword>
<evidence type="ECO:0000256" key="4">
    <source>
        <dbReference type="ARBA" id="ARBA00022705"/>
    </source>
</evidence>
<dbReference type="InterPro" id="IPR016040">
    <property type="entry name" value="NAD(P)-bd_dom"/>
</dbReference>
<dbReference type="PROSITE" id="PS50051">
    <property type="entry name" value="MCM_2"/>
    <property type="match status" value="1"/>
</dbReference>
<dbReference type="InterPro" id="IPR003593">
    <property type="entry name" value="AAA+_ATPase"/>
</dbReference>
<name>A0ABQ8HW56_9ROSI</name>
<keyword evidence="4" id="KW-0235">DNA replication</keyword>
<dbReference type="Pfam" id="PF00493">
    <property type="entry name" value="MCM"/>
    <property type="match status" value="1"/>
</dbReference>
<evidence type="ECO:0000256" key="2">
    <source>
        <dbReference type="ARBA" id="ARBA00008010"/>
    </source>
</evidence>
<dbReference type="Pfam" id="PF13460">
    <property type="entry name" value="NAD_binding_10"/>
    <property type="match status" value="1"/>
</dbReference>
<dbReference type="SUPFAM" id="SSF52540">
    <property type="entry name" value="P-loop containing nucleoside triphosphate hydrolases"/>
    <property type="match status" value="1"/>
</dbReference>
<dbReference type="InterPro" id="IPR041562">
    <property type="entry name" value="MCM_lid"/>
</dbReference>
<accession>A0ABQ8HW56</accession>
<keyword evidence="7" id="KW-0347">Helicase</keyword>
<dbReference type="InterPro" id="IPR027417">
    <property type="entry name" value="P-loop_NTPase"/>
</dbReference>
<dbReference type="SMART" id="SM00382">
    <property type="entry name" value="AAA"/>
    <property type="match status" value="1"/>
</dbReference>
<feature type="region of interest" description="Disordered" evidence="13">
    <location>
        <begin position="685"/>
        <end position="734"/>
    </location>
</feature>
<dbReference type="Proteomes" id="UP000827721">
    <property type="component" value="Unassembled WGS sequence"/>
</dbReference>
<dbReference type="Gene3D" id="3.40.50.720">
    <property type="entry name" value="NAD(P)-binding Rossmann-like Domain"/>
    <property type="match status" value="1"/>
</dbReference>